<reference evidence="4" key="2">
    <citation type="submission" date="2018-03" db="EMBL/GenBank/DDBJ databases">
        <authorList>
            <person name="Derbyshire K."/>
            <person name="Gray T.A."/>
            <person name="Champion M."/>
        </authorList>
    </citation>
    <scope>NUCLEOTIDE SEQUENCE [LARGE SCALE GENOMIC DNA]</scope>
    <source>
        <strain evidence="4">MKD8</strain>
    </source>
</reference>
<dbReference type="CDD" id="cd00085">
    <property type="entry name" value="HNHc"/>
    <property type="match status" value="1"/>
</dbReference>
<feature type="domain" description="DUF222" evidence="2">
    <location>
        <begin position="39"/>
        <end position="361"/>
    </location>
</feature>
<reference evidence="3 4" key="1">
    <citation type="journal article" date="2013" name="Genome Announc.">
        <title>Draft genome sequence of MKD8, a conjugal recipient Mycobacterium smegmatis strain.</title>
        <authorList>
            <person name="Gray T.A."/>
            <person name="Palumbo M.J."/>
            <person name="Derbyshire K.M."/>
        </authorList>
    </citation>
    <scope>NUCLEOTIDE SEQUENCE [LARGE SCALE GENOMIC DNA]</scope>
    <source>
        <strain evidence="3 4">MKD8</strain>
    </source>
</reference>
<proteinExistence type="predicted"/>
<feature type="compositionally biased region" description="Basic and acidic residues" evidence="1">
    <location>
        <begin position="504"/>
        <end position="513"/>
    </location>
</feature>
<dbReference type="Pfam" id="PF02720">
    <property type="entry name" value="DUF222"/>
    <property type="match status" value="1"/>
</dbReference>
<sequence>MDDGVQDAVAALDAALNTLLTLPHSALTDAELLTICAGLQDARNRIPAIEHRAIAALSEQTTPAAIGAKSWPVVLATRLGISSKEARRRCTDAAELGPRVSMTGEALAPKREHIAAAQADSALTPDHVAELFKFFTKCPDWVTYAEQCRLEEKLVTGAIGADPETVRQAVAHAVFLLDQDGPAPTDNPPTKPFGITFGPQQPDGSYHLRGKVSAEFKATFDPIDEKLAAPGMCNPADETPCISGTPSQAQIDHDQRGASERRHDAMLTAMRLLLAHKDLGQINGLPATLLVTTTLQELEKAAGIALTAGGTKLSIPDLIRLASQALHYLAVYDEHTGIPLYLGRARRTASAGQRLAIWARDRGCTRPGCTANGYRCQAHHATTDYAKGGLTDADALALACGCDNRLVGDAPNKWTTRINNHGQCEWIPPQLLDRGQHRTNTYHHPETLLADLTRDQKTGSETHAKQAADTEPDTAIARGNDLSEKPAIPPELLDQNHQQPNTNHHPDTERGDARNSGATGHNRDHSRKNGDRDSGENRGGHDSDDGESDCQSA</sequence>
<feature type="compositionally biased region" description="Basic and acidic residues" evidence="1">
    <location>
        <begin position="456"/>
        <end position="468"/>
    </location>
</feature>
<organism evidence="3 4">
    <name type="scientific">Mycolicibacterium smegmatis (strain MKD8)</name>
    <name type="common">Mycobacterium smegmatis</name>
    <dbReference type="NCBI Taxonomy" id="1214915"/>
    <lineage>
        <taxon>Bacteria</taxon>
        <taxon>Bacillati</taxon>
        <taxon>Actinomycetota</taxon>
        <taxon>Actinomycetes</taxon>
        <taxon>Mycobacteriales</taxon>
        <taxon>Mycobacteriaceae</taxon>
        <taxon>Mycolicibacterium</taxon>
    </lineage>
</organism>
<evidence type="ECO:0000259" key="2">
    <source>
        <dbReference type="Pfam" id="PF02720"/>
    </source>
</evidence>
<feature type="compositionally biased region" description="Basic and acidic residues" evidence="1">
    <location>
        <begin position="521"/>
        <end position="543"/>
    </location>
</feature>
<evidence type="ECO:0000256" key="1">
    <source>
        <dbReference type="SAM" id="MobiDB-lite"/>
    </source>
</evidence>
<dbReference type="InterPro" id="IPR003870">
    <property type="entry name" value="DUF222"/>
</dbReference>
<gene>
    <name evidence="3" type="ORF">D806_024750</name>
</gene>
<protein>
    <recommendedName>
        <fullName evidence="2">DUF222 domain-containing protein</fullName>
    </recommendedName>
</protein>
<dbReference type="InterPro" id="IPR003615">
    <property type="entry name" value="HNH_nuc"/>
</dbReference>
<dbReference type="Proteomes" id="UP000011200">
    <property type="component" value="Chromosome"/>
</dbReference>
<accession>A0A2U9PNZ3</accession>
<evidence type="ECO:0000313" key="4">
    <source>
        <dbReference type="Proteomes" id="UP000011200"/>
    </source>
</evidence>
<feature type="compositionally biased region" description="Acidic residues" evidence="1">
    <location>
        <begin position="544"/>
        <end position="553"/>
    </location>
</feature>
<dbReference type="EMBL" id="CP027541">
    <property type="protein sequence ID" value="AWT53454.1"/>
    <property type="molecule type" value="Genomic_DNA"/>
</dbReference>
<feature type="region of interest" description="Disordered" evidence="1">
    <location>
        <begin position="456"/>
        <end position="553"/>
    </location>
</feature>
<dbReference type="RefSeq" id="WP_003893875.1">
    <property type="nucleotide sequence ID" value="NZ_CP027541.1"/>
</dbReference>
<dbReference type="AlphaFoldDB" id="A0A2U9PNZ3"/>
<name>A0A2U9PNZ3_MYCSE</name>
<evidence type="ECO:0000313" key="3">
    <source>
        <dbReference type="EMBL" id="AWT53454.1"/>
    </source>
</evidence>